<feature type="active site" description="Nucleophile" evidence="1">
    <location>
        <position position="11"/>
    </location>
</feature>
<dbReference type="InterPro" id="IPR036412">
    <property type="entry name" value="HAD-like_sf"/>
</dbReference>
<dbReference type="GO" id="GO:0009223">
    <property type="term" value="P:pyrimidine deoxyribonucleotide catabolic process"/>
    <property type="evidence" value="ECO:0007669"/>
    <property type="project" value="TreeGrafter"/>
</dbReference>
<dbReference type="Proteomes" id="UP001642409">
    <property type="component" value="Unassembled WGS sequence"/>
</dbReference>
<evidence type="ECO:0000313" key="4">
    <source>
        <dbReference type="Proteomes" id="UP001642409"/>
    </source>
</evidence>
<proteinExistence type="predicted"/>
<dbReference type="Gene3D" id="3.40.50.1000">
    <property type="entry name" value="HAD superfamily/HAD-like"/>
    <property type="match status" value="1"/>
</dbReference>
<dbReference type="PANTHER" id="PTHR16504">
    <property type="entry name" value="5'(3')-DEOXYRIBONUCLEOTIDASE"/>
    <property type="match status" value="1"/>
</dbReference>
<keyword evidence="4" id="KW-1185">Reference proteome</keyword>
<gene>
    <name evidence="3" type="ORF">HINF_LOCUS10404</name>
    <name evidence="2" type="ORF">HINF_LOCUS64966</name>
</gene>
<organism evidence="2">
    <name type="scientific">Hexamita inflata</name>
    <dbReference type="NCBI Taxonomy" id="28002"/>
    <lineage>
        <taxon>Eukaryota</taxon>
        <taxon>Metamonada</taxon>
        <taxon>Diplomonadida</taxon>
        <taxon>Hexamitidae</taxon>
        <taxon>Hexamitinae</taxon>
        <taxon>Hexamita</taxon>
    </lineage>
</organism>
<dbReference type="Pfam" id="PF06941">
    <property type="entry name" value="NT5C"/>
    <property type="match status" value="1"/>
</dbReference>
<dbReference type="EMBL" id="CAXDID020000022">
    <property type="protein sequence ID" value="CAL5988496.1"/>
    <property type="molecule type" value="Genomic_DNA"/>
</dbReference>
<evidence type="ECO:0000256" key="1">
    <source>
        <dbReference type="PIRSR" id="PIRSR610708-1"/>
    </source>
</evidence>
<dbReference type="GO" id="GO:0008253">
    <property type="term" value="F:5'-nucleotidase activity"/>
    <property type="evidence" value="ECO:0007669"/>
    <property type="project" value="InterPro"/>
</dbReference>
<dbReference type="PANTHER" id="PTHR16504:SF4">
    <property type="entry name" value="5'(3')-DEOXYRIBONUCLEOTIDASE"/>
    <property type="match status" value="1"/>
</dbReference>
<evidence type="ECO:0000313" key="3">
    <source>
        <dbReference type="EMBL" id="CAL5988496.1"/>
    </source>
</evidence>
<dbReference type="InterPro" id="IPR023214">
    <property type="entry name" value="HAD_sf"/>
</dbReference>
<sequence length="180" mass="20819">MKPTNNSILVDMDGTLFNFVDVFNKRLYPHNISNNLTQYDILGTQLEQSIVKAHSTIDAIFSASFYADESPHTKMITYVQNLINQFDVWFVTAPISSYHRECCVNEKRAQIQRFYGWKAAQKIIYTSEKHKVLGLYLIDDHPNIVEIQAGWKPIMVSQVWNANIHCDIRIDLRNPQVDGL</sequence>
<feature type="active site" description="Proton donor" evidence="1">
    <location>
        <position position="13"/>
    </location>
</feature>
<reference evidence="3 4" key="2">
    <citation type="submission" date="2024-07" db="EMBL/GenBank/DDBJ databases">
        <authorList>
            <person name="Akdeniz Z."/>
        </authorList>
    </citation>
    <scope>NUCLEOTIDE SEQUENCE [LARGE SCALE GENOMIC DNA]</scope>
</reference>
<protein>
    <submittedName>
        <fullName evidence="2">5'-3' deoxyribonucleotidase</fullName>
    </submittedName>
    <submittedName>
        <fullName evidence="3">5'-3'_deoxyribonucleotidase</fullName>
    </submittedName>
</protein>
<dbReference type="InterPro" id="IPR010708">
    <property type="entry name" value="5'(3')-deoxyribonucleotidase"/>
</dbReference>
<dbReference type="AlphaFoldDB" id="A0AA86V5M0"/>
<dbReference type="EMBL" id="CATOUU010001177">
    <property type="protein sequence ID" value="CAI9977321.1"/>
    <property type="molecule type" value="Genomic_DNA"/>
</dbReference>
<dbReference type="Gene3D" id="1.10.40.40">
    <property type="entry name" value="Deoxyribonucleotidase, domain 2"/>
    <property type="match status" value="1"/>
</dbReference>
<dbReference type="SUPFAM" id="SSF56784">
    <property type="entry name" value="HAD-like"/>
    <property type="match status" value="1"/>
</dbReference>
<evidence type="ECO:0000313" key="2">
    <source>
        <dbReference type="EMBL" id="CAI9977321.1"/>
    </source>
</evidence>
<reference evidence="2" key="1">
    <citation type="submission" date="2023-06" db="EMBL/GenBank/DDBJ databases">
        <authorList>
            <person name="Kurt Z."/>
        </authorList>
    </citation>
    <scope>NUCLEOTIDE SEQUENCE</scope>
</reference>
<accession>A0AA86V5M0</accession>
<comment type="caution">
    <text evidence="2">The sequence shown here is derived from an EMBL/GenBank/DDBJ whole genome shotgun (WGS) entry which is preliminary data.</text>
</comment>
<name>A0AA86V5M0_9EUKA</name>